<gene>
    <name evidence="4" type="ORF">DFR67_12070</name>
</gene>
<evidence type="ECO:0000256" key="1">
    <source>
        <dbReference type="ARBA" id="ARBA00023125"/>
    </source>
</evidence>
<keyword evidence="1 2" id="KW-0238">DNA-binding</keyword>
<organism evidence="4 5">
    <name type="scientific">Williamsia limnetica</name>
    <dbReference type="NCBI Taxonomy" id="882452"/>
    <lineage>
        <taxon>Bacteria</taxon>
        <taxon>Bacillati</taxon>
        <taxon>Actinomycetota</taxon>
        <taxon>Actinomycetes</taxon>
        <taxon>Mycobacteriales</taxon>
        <taxon>Nocardiaceae</taxon>
        <taxon>Williamsia</taxon>
    </lineage>
</organism>
<evidence type="ECO:0000313" key="5">
    <source>
        <dbReference type="Proteomes" id="UP000247591"/>
    </source>
</evidence>
<dbReference type="Pfam" id="PF00440">
    <property type="entry name" value="TetR_N"/>
    <property type="match status" value="1"/>
</dbReference>
<dbReference type="OrthoDB" id="4726108at2"/>
<accession>A0A318RHP0</accession>
<dbReference type="GO" id="GO:0006355">
    <property type="term" value="P:regulation of DNA-templated transcription"/>
    <property type="evidence" value="ECO:0007669"/>
    <property type="project" value="UniProtKB-ARBA"/>
</dbReference>
<protein>
    <submittedName>
        <fullName evidence="4">TetR family transcriptional regulator</fullName>
    </submittedName>
</protein>
<comment type="caution">
    <text evidence="4">The sequence shown here is derived from an EMBL/GenBank/DDBJ whole genome shotgun (WGS) entry which is preliminary data.</text>
</comment>
<dbReference type="AlphaFoldDB" id="A0A318RHP0"/>
<dbReference type="Pfam" id="PF17926">
    <property type="entry name" value="TetR_C_21"/>
    <property type="match status" value="1"/>
</dbReference>
<dbReference type="EMBL" id="QJSP01000020">
    <property type="protein sequence ID" value="PYE12791.1"/>
    <property type="molecule type" value="Genomic_DNA"/>
</dbReference>
<name>A0A318RHP0_WILLI</name>
<dbReference type="RefSeq" id="WP_110472315.1">
    <property type="nucleotide sequence ID" value="NZ_QJSP01000020.1"/>
</dbReference>
<dbReference type="PANTHER" id="PTHR30328">
    <property type="entry name" value="TRANSCRIPTIONAL REPRESSOR"/>
    <property type="match status" value="1"/>
</dbReference>
<evidence type="ECO:0000313" key="4">
    <source>
        <dbReference type="EMBL" id="PYE12791.1"/>
    </source>
</evidence>
<keyword evidence="5" id="KW-1185">Reference proteome</keyword>
<dbReference type="GO" id="GO:0003677">
    <property type="term" value="F:DNA binding"/>
    <property type="evidence" value="ECO:0007669"/>
    <property type="project" value="UniProtKB-UniRule"/>
</dbReference>
<dbReference type="InterPro" id="IPR041467">
    <property type="entry name" value="Sco4008_C"/>
</dbReference>
<dbReference type="SUPFAM" id="SSF48498">
    <property type="entry name" value="Tetracyclin repressor-like, C-terminal domain"/>
    <property type="match status" value="1"/>
</dbReference>
<evidence type="ECO:0000256" key="2">
    <source>
        <dbReference type="PROSITE-ProRule" id="PRU00335"/>
    </source>
</evidence>
<feature type="DNA-binding region" description="H-T-H motif" evidence="2">
    <location>
        <begin position="29"/>
        <end position="48"/>
    </location>
</feature>
<reference evidence="4 5" key="1">
    <citation type="submission" date="2018-06" db="EMBL/GenBank/DDBJ databases">
        <title>Genomic Encyclopedia of Type Strains, Phase IV (KMG-IV): sequencing the most valuable type-strain genomes for metagenomic binning, comparative biology and taxonomic classification.</title>
        <authorList>
            <person name="Goeker M."/>
        </authorList>
    </citation>
    <scope>NUCLEOTIDE SEQUENCE [LARGE SCALE GENOMIC DNA]</scope>
    <source>
        <strain evidence="4 5">DSM 45521</strain>
    </source>
</reference>
<proteinExistence type="predicted"/>
<dbReference type="PANTHER" id="PTHR30328:SF54">
    <property type="entry name" value="HTH-TYPE TRANSCRIPTIONAL REPRESSOR SCO4008"/>
    <property type="match status" value="1"/>
</dbReference>
<dbReference type="InterPro" id="IPR036271">
    <property type="entry name" value="Tet_transcr_reg_TetR-rel_C_sf"/>
</dbReference>
<dbReference type="Proteomes" id="UP000247591">
    <property type="component" value="Unassembled WGS sequence"/>
</dbReference>
<dbReference type="InterPro" id="IPR001647">
    <property type="entry name" value="HTH_TetR"/>
</dbReference>
<dbReference type="PROSITE" id="PS50977">
    <property type="entry name" value="HTH_TETR_2"/>
    <property type="match status" value="1"/>
</dbReference>
<dbReference type="SUPFAM" id="SSF46689">
    <property type="entry name" value="Homeodomain-like"/>
    <property type="match status" value="1"/>
</dbReference>
<evidence type="ECO:0000259" key="3">
    <source>
        <dbReference type="PROSITE" id="PS50977"/>
    </source>
</evidence>
<sequence length="192" mass="20868">MARDAEATRERILAAATDEFAAHGYAGGRVERIATKAQSNVRMIYAYYGGKSGLFDAALAEALRRMAEDVPPRPDDLAGWAGDVFDHHQRFPEILRLSMWAQLERPEATAEPSEVYRNKALAVATAAAQPLSAVDVLVFIYAIAQAWQLSPQGLTGLDENPGSGHDIAARRQSVVTAVERMLQAQSMNGSNE</sequence>
<feature type="domain" description="HTH tetR-type" evidence="3">
    <location>
        <begin position="6"/>
        <end position="66"/>
    </location>
</feature>
<dbReference type="InterPro" id="IPR050109">
    <property type="entry name" value="HTH-type_TetR-like_transc_reg"/>
</dbReference>
<dbReference type="InterPro" id="IPR009057">
    <property type="entry name" value="Homeodomain-like_sf"/>
</dbReference>
<dbReference type="Gene3D" id="1.10.357.10">
    <property type="entry name" value="Tetracycline Repressor, domain 2"/>
    <property type="match status" value="1"/>
</dbReference>